<sequence>MGSRQCRSMLVIGLSDEDECRSMLRWFCQLTAHSFSERNDGEVYLPHQEWLCSTASSECALVVSGGLAEGLGYGMSALRQATSIFGICTRYVRGARRSMGAEVVDQWRSLSVDRWQDQFDDRC</sequence>
<accession>A0A8S9FJZ9</accession>
<dbReference type="AlphaFoldDB" id="A0A8S9FJZ9"/>
<evidence type="ECO:0000313" key="1">
    <source>
        <dbReference type="EMBL" id="KAF2533501.1"/>
    </source>
</evidence>
<reference evidence="1" key="1">
    <citation type="submission" date="2019-12" db="EMBL/GenBank/DDBJ databases">
        <title>Genome sequencing and annotation of Brassica cretica.</title>
        <authorList>
            <person name="Studholme D.J."/>
            <person name="Sarris P.F."/>
        </authorList>
    </citation>
    <scope>NUCLEOTIDE SEQUENCE</scope>
    <source>
        <strain evidence="1">PFS-102/07</strain>
        <tissue evidence="1">Leaf</tissue>
    </source>
</reference>
<organism evidence="1">
    <name type="scientific">Brassica cretica</name>
    <name type="common">Mustard</name>
    <dbReference type="NCBI Taxonomy" id="69181"/>
    <lineage>
        <taxon>Eukaryota</taxon>
        <taxon>Viridiplantae</taxon>
        <taxon>Streptophyta</taxon>
        <taxon>Embryophyta</taxon>
        <taxon>Tracheophyta</taxon>
        <taxon>Spermatophyta</taxon>
        <taxon>Magnoliopsida</taxon>
        <taxon>eudicotyledons</taxon>
        <taxon>Gunneridae</taxon>
        <taxon>Pentapetalae</taxon>
        <taxon>rosids</taxon>
        <taxon>malvids</taxon>
        <taxon>Brassicales</taxon>
        <taxon>Brassicaceae</taxon>
        <taxon>Brassiceae</taxon>
        <taxon>Brassica</taxon>
    </lineage>
</organism>
<gene>
    <name evidence="1" type="ORF">F2Q70_00029581</name>
</gene>
<protein>
    <submittedName>
        <fullName evidence="1">Uncharacterized protein</fullName>
    </submittedName>
</protein>
<dbReference type="EMBL" id="QGKY02002305">
    <property type="protein sequence ID" value="KAF2533501.1"/>
    <property type="molecule type" value="Genomic_DNA"/>
</dbReference>
<name>A0A8S9FJZ9_BRACR</name>
<proteinExistence type="predicted"/>
<comment type="caution">
    <text evidence="1">The sequence shown here is derived from an EMBL/GenBank/DDBJ whole genome shotgun (WGS) entry which is preliminary data.</text>
</comment>